<dbReference type="GO" id="GO:0003700">
    <property type="term" value="F:DNA-binding transcription factor activity"/>
    <property type="evidence" value="ECO:0007669"/>
    <property type="project" value="InterPro"/>
</dbReference>
<keyword evidence="3" id="KW-0804">Transcription</keyword>
<evidence type="ECO:0000259" key="4">
    <source>
        <dbReference type="PROSITE" id="PS50949"/>
    </source>
</evidence>
<dbReference type="Gene3D" id="1.20.120.530">
    <property type="entry name" value="GntR ligand-binding domain-like"/>
    <property type="match status" value="1"/>
</dbReference>
<comment type="caution">
    <text evidence="5">The sequence shown here is derived from an EMBL/GenBank/DDBJ whole genome shotgun (WGS) entry which is preliminary data.</text>
</comment>
<accession>A0A6B0Y2P4</accession>
<organism evidence="5">
    <name type="scientific">Boseongicola sp. SB0664_bin_43</name>
    <dbReference type="NCBI Taxonomy" id="2604844"/>
    <lineage>
        <taxon>Bacteria</taxon>
        <taxon>Pseudomonadati</taxon>
        <taxon>Pseudomonadota</taxon>
        <taxon>Alphaproteobacteria</taxon>
        <taxon>Rhodobacterales</taxon>
        <taxon>Paracoccaceae</taxon>
        <taxon>Boseongicola</taxon>
    </lineage>
</organism>
<dbReference type="SMART" id="SM00895">
    <property type="entry name" value="FCD"/>
    <property type="match status" value="1"/>
</dbReference>
<proteinExistence type="predicted"/>
<keyword evidence="2" id="KW-0238">DNA-binding</keyword>
<dbReference type="SUPFAM" id="SSF48008">
    <property type="entry name" value="GntR ligand-binding domain-like"/>
    <property type="match status" value="1"/>
</dbReference>
<dbReference type="SMART" id="SM00345">
    <property type="entry name" value="HTH_GNTR"/>
    <property type="match status" value="1"/>
</dbReference>
<evidence type="ECO:0000313" key="5">
    <source>
        <dbReference type="EMBL" id="MXY34545.1"/>
    </source>
</evidence>
<dbReference type="Gene3D" id="1.10.10.10">
    <property type="entry name" value="Winged helix-like DNA-binding domain superfamily/Winged helix DNA-binding domain"/>
    <property type="match status" value="1"/>
</dbReference>
<dbReference type="Pfam" id="PF00392">
    <property type="entry name" value="GntR"/>
    <property type="match status" value="1"/>
</dbReference>
<dbReference type="PANTHER" id="PTHR43537:SF5">
    <property type="entry name" value="UXU OPERON TRANSCRIPTIONAL REGULATOR"/>
    <property type="match status" value="1"/>
</dbReference>
<dbReference type="SUPFAM" id="SSF46785">
    <property type="entry name" value="Winged helix' DNA-binding domain"/>
    <property type="match status" value="1"/>
</dbReference>
<dbReference type="EMBL" id="VXRY01000437">
    <property type="protein sequence ID" value="MXY34545.1"/>
    <property type="molecule type" value="Genomic_DNA"/>
</dbReference>
<dbReference type="InterPro" id="IPR036390">
    <property type="entry name" value="WH_DNA-bd_sf"/>
</dbReference>
<evidence type="ECO:0000256" key="2">
    <source>
        <dbReference type="ARBA" id="ARBA00023125"/>
    </source>
</evidence>
<dbReference type="InterPro" id="IPR000524">
    <property type="entry name" value="Tscrpt_reg_HTH_GntR"/>
</dbReference>
<dbReference type="AlphaFoldDB" id="A0A6B0Y2P4"/>
<dbReference type="InterPro" id="IPR036388">
    <property type="entry name" value="WH-like_DNA-bd_sf"/>
</dbReference>
<gene>
    <name evidence="5" type="ORF">F4Y60_10765</name>
</gene>
<sequence>MKQLLNYGEGPKAIYEVLKRQIIAGELRAEQELKILPLAREMDISIGPLREAIRMLAADRLVELRPRRSPIVARLDVRELVEMNQIRGALEPLILADAVERHTVETLAECEAVLVSTRRVRDPMEMVELNKAFHMSLLGPTRLQRSLDIVADQYDGIARLTQYRVIAHGDLPGKLIDEHLAIFAMVKDRLTDAAVGLMAGHISSATARAKAELAQIDKRDGDEAGQVETAALA</sequence>
<dbReference type="PANTHER" id="PTHR43537">
    <property type="entry name" value="TRANSCRIPTIONAL REGULATOR, GNTR FAMILY"/>
    <property type="match status" value="1"/>
</dbReference>
<dbReference type="PROSITE" id="PS50949">
    <property type="entry name" value="HTH_GNTR"/>
    <property type="match status" value="1"/>
</dbReference>
<dbReference type="Pfam" id="PF07729">
    <property type="entry name" value="FCD"/>
    <property type="match status" value="1"/>
</dbReference>
<dbReference type="InterPro" id="IPR011711">
    <property type="entry name" value="GntR_C"/>
</dbReference>
<dbReference type="GO" id="GO:0003677">
    <property type="term" value="F:DNA binding"/>
    <property type="evidence" value="ECO:0007669"/>
    <property type="project" value="UniProtKB-KW"/>
</dbReference>
<evidence type="ECO:0000256" key="3">
    <source>
        <dbReference type="ARBA" id="ARBA00023163"/>
    </source>
</evidence>
<protein>
    <submittedName>
        <fullName evidence="5">GntR family transcriptional regulator</fullName>
    </submittedName>
</protein>
<reference evidence="5" key="1">
    <citation type="submission" date="2019-09" db="EMBL/GenBank/DDBJ databases">
        <title>Characterisation of the sponge microbiome using genome-centric metagenomics.</title>
        <authorList>
            <person name="Engelberts J.P."/>
            <person name="Robbins S.J."/>
            <person name="De Goeij J.M."/>
            <person name="Aranda M."/>
            <person name="Bell S.C."/>
            <person name="Webster N.S."/>
        </authorList>
    </citation>
    <scope>NUCLEOTIDE SEQUENCE</scope>
    <source>
        <strain evidence="5">SB0664_bin_43</strain>
    </source>
</reference>
<evidence type="ECO:0000256" key="1">
    <source>
        <dbReference type="ARBA" id="ARBA00023015"/>
    </source>
</evidence>
<keyword evidence="1" id="KW-0805">Transcription regulation</keyword>
<name>A0A6B0Y2P4_9RHOB</name>
<dbReference type="InterPro" id="IPR008920">
    <property type="entry name" value="TF_FadR/GntR_C"/>
</dbReference>
<feature type="domain" description="HTH gntR-type" evidence="4">
    <location>
        <begin position="8"/>
        <end position="75"/>
    </location>
</feature>